<dbReference type="AlphaFoldDB" id="A0A4S3B2C6"/>
<dbReference type="PANTHER" id="PTHR30383">
    <property type="entry name" value="THIOESTERASE 1/PROTEASE 1/LYSOPHOSPHOLIPASE L1"/>
    <property type="match status" value="1"/>
</dbReference>
<dbReference type="EMBL" id="SDGV01000014">
    <property type="protein sequence ID" value="THB61284.1"/>
    <property type="molecule type" value="Genomic_DNA"/>
</dbReference>
<feature type="transmembrane region" description="Helical" evidence="1">
    <location>
        <begin position="7"/>
        <end position="29"/>
    </location>
</feature>
<dbReference type="OrthoDB" id="252349at2"/>
<keyword evidence="1" id="KW-0472">Membrane</keyword>
<dbReference type="Gene3D" id="3.40.50.1110">
    <property type="entry name" value="SGNH hydrolase"/>
    <property type="match status" value="1"/>
</dbReference>
<name>A0A4S3B2C6_9ENTE</name>
<dbReference type="Pfam" id="PF13472">
    <property type="entry name" value="Lipase_GDSL_2"/>
    <property type="match status" value="1"/>
</dbReference>
<dbReference type="PANTHER" id="PTHR30383:SF27">
    <property type="entry name" value="SPORE GERMINATION LIPASE LIPC"/>
    <property type="match status" value="1"/>
</dbReference>
<evidence type="ECO:0000256" key="1">
    <source>
        <dbReference type="SAM" id="Phobius"/>
    </source>
</evidence>
<sequence length="294" mass="33383">MNKLKQASPFVAFFVGVIFISFLGLSLFIPKADNIAQPKPEKPKEKRTEIVRISALGDSLTEGVGDSTKTGGYVPILQRDLVDSMPIDVVQIDNLGKSGDRSDQILKRVKKDESIQESLKKADAILLTVGGNDLLKVIKTKMFDKFNPKSFNRPRKKYIAELDKLYQEIRKYNPNAPIFQLGIYNPFYKSFGEIEEMQEIVDQWNQSSREFVEQTDNAFFVPINDDIYKGREATLSRDENADTSETEANKKEAINNLLSEDDSFHPNNLGYQIIANAFKAKLEANKSLWMDVKE</sequence>
<evidence type="ECO:0000313" key="4">
    <source>
        <dbReference type="Proteomes" id="UP000310506"/>
    </source>
</evidence>
<keyword evidence="4" id="KW-1185">Reference proteome</keyword>
<dbReference type="InterPro" id="IPR051532">
    <property type="entry name" value="Ester_Hydrolysis_Enzymes"/>
</dbReference>
<evidence type="ECO:0000259" key="2">
    <source>
        <dbReference type="Pfam" id="PF13472"/>
    </source>
</evidence>
<protein>
    <submittedName>
        <fullName evidence="3">Lipase</fullName>
    </submittedName>
</protein>
<dbReference type="RefSeq" id="WP_136136748.1">
    <property type="nucleotide sequence ID" value="NZ_SDGV01000014.1"/>
</dbReference>
<dbReference type="InterPro" id="IPR036514">
    <property type="entry name" value="SGNH_hydro_sf"/>
</dbReference>
<evidence type="ECO:0000313" key="3">
    <source>
        <dbReference type="EMBL" id="THB61284.1"/>
    </source>
</evidence>
<comment type="caution">
    <text evidence="3">The sequence shown here is derived from an EMBL/GenBank/DDBJ whole genome shotgun (WGS) entry which is preliminary data.</text>
</comment>
<dbReference type="InterPro" id="IPR013830">
    <property type="entry name" value="SGNH_hydro"/>
</dbReference>
<feature type="domain" description="SGNH hydrolase-type esterase" evidence="2">
    <location>
        <begin position="55"/>
        <end position="273"/>
    </location>
</feature>
<gene>
    <name evidence="3" type="ORF">ESZ54_05925</name>
</gene>
<accession>A0A4S3B2C6</accession>
<dbReference type="Proteomes" id="UP000310506">
    <property type="component" value="Unassembled WGS sequence"/>
</dbReference>
<organism evidence="3 4">
    <name type="scientific">Vagococcus silagei</name>
    <dbReference type="NCBI Taxonomy" id="2508885"/>
    <lineage>
        <taxon>Bacteria</taxon>
        <taxon>Bacillati</taxon>
        <taxon>Bacillota</taxon>
        <taxon>Bacilli</taxon>
        <taxon>Lactobacillales</taxon>
        <taxon>Enterococcaceae</taxon>
        <taxon>Vagococcus</taxon>
    </lineage>
</organism>
<dbReference type="CDD" id="cd04506">
    <property type="entry name" value="SGNH_hydrolase_YpmR_like"/>
    <property type="match status" value="1"/>
</dbReference>
<dbReference type="GO" id="GO:0004622">
    <property type="term" value="F:phosphatidylcholine lysophospholipase activity"/>
    <property type="evidence" value="ECO:0007669"/>
    <property type="project" value="TreeGrafter"/>
</dbReference>
<proteinExistence type="predicted"/>
<keyword evidence="1" id="KW-0812">Transmembrane</keyword>
<keyword evidence="1" id="KW-1133">Transmembrane helix</keyword>
<dbReference type="SUPFAM" id="SSF52266">
    <property type="entry name" value="SGNH hydrolase"/>
    <property type="match status" value="1"/>
</dbReference>
<reference evidence="3 4" key="1">
    <citation type="submission" date="2019-01" db="EMBL/GenBank/DDBJ databases">
        <title>Vagococcus silagei sp. nov. isolated from brewer's grain.</title>
        <authorList>
            <person name="Guu J.-R."/>
        </authorList>
    </citation>
    <scope>NUCLEOTIDE SEQUENCE [LARGE SCALE GENOMIC DNA]</scope>
    <source>
        <strain evidence="3 4">2B-2</strain>
    </source>
</reference>